<evidence type="ECO:0000256" key="1">
    <source>
        <dbReference type="SAM" id="MobiDB-lite"/>
    </source>
</evidence>
<evidence type="ECO:0000313" key="2">
    <source>
        <dbReference type="EMBL" id="OLP79056.1"/>
    </source>
</evidence>
<feature type="compositionally biased region" description="Low complexity" evidence="1">
    <location>
        <begin position="59"/>
        <end position="69"/>
    </location>
</feature>
<proteinExistence type="predicted"/>
<keyword evidence="3" id="KW-1185">Reference proteome</keyword>
<organism evidence="2 3">
    <name type="scientific">Symbiodinium microadriaticum</name>
    <name type="common">Dinoflagellate</name>
    <name type="synonym">Zooxanthella microadriatica</name>
    <dbReference type="NCBI Taxonomy" id="2951"/>
    <lineage>
        <taxon>Eukaryota</taxon>
        <taxon>Sar</taxon>
        <taxon>Alveolata</taxon>
        <taxon>Dinophyceae</taxon>
        <taxon>Suessiales</taxon>
        <taxon>Symbiodiniaceae</taxon>
        <taxon>Symbiodinium</taxon>
    </lineage>
</organism>
<protein>
    <submittedName>
        <fullName evidence="2">Uncharacterized protein</fullName>
    </submittedName>
</protein>
<feature type="compositionally biased region" description="Basic residues" evidence="1">
    <location>
        <begin position="1"/>
        <end position="11"/>
    </location>
</feature>
<dbReference type="EMBL" id="LSRX01001531">
    <property type="protein sequence ID" value="OLP79056.1"/>
    <property type="molecule type" value="Genomic_DNA"/>
</dbReference>
<feature type="region of interest" description="Disordered" evidence="1">
    <location>
        <begin position="1"/>
        <end position="107"/>
    </location>
</feature>
<accession>A0A1Q9C807</accession>
<comment type="caution">
    <text evidence="2">The sequence shown here is derived from an EMBL/GenBank/DDBJ whole genome shotgun (WGS) entry which is preliminary data.</text>
</comment>
<sequence>MASLARHRRRNNPISLQAAPLEEEESVEVPAGEAEPDTEARGGGVKAASDRPAEEEEAAACLGGEAAEAGPGGTKSKEEASESSSWAARQTGHEKSKAAGLSGEEER</sequence>
<evidence type="ECO:0000313" key="3">
    <source>
        <dbReference type="Proteomes" id="UP000186817"/>
    </source>
</evidence>
<gene>
    <name evidence="2" type="ORF">AK812_SmicGene40699</name>
</gene>
<dbReference type="AlphaFoldDB" id="A0A1Q9C807"/>
<reference evidence="2 3" key="1">
    <citation type="submission" date="2016-02" db="EMBL/GenBank/DDBJ databases">
        <title>Genome analysis of coral dinoflagellate symbionts highlights evolutionary adaptations to a symbiotic lifestyle.</title>
        <authorList>
            <person name="Aranda M."/>
            <person name="Li Y."/>
            <person name="Liew Y.J."/>
            <person name="Baumgarten S."/>
            <person name="Simakov O."/>
            <person name="Wilson M."/>
            <person name="Piel J."/>
            <person name="Ashoor H."/>
            <person name="Bougouffa S."/>
            <person name="Bajic V.B."/>
            <person name="Ryu T."/>
            <person name="Ravasi T."/>
            <person name="Bayer T."/>
            <person name="Micklem G."/>
            <person name="Kim H."/>
            <person name="Bhak J."/>
            <person name="Lajeunesse T.C."/>
            <person name="Voolstra C.R."/>
        </authorList>
    </citation>
    <scope>NUCLEOTIDE SEQUENCE [LARGE SCALE GENOMIC DNA]</scope>
    <source>
        <strain evidence="2 3">CCMP2467</strain>
    </source>
</reference>
<dbReference type="Proteomes" id="UP000186817">
    <property type="component" value="Unassembled WGS sequence"/>
</dbReference>
<name>A0A1Q9C807_SYMMI</name>